<dbReference type="PROSITE" id="PS52004">
    <property type="entry name" value="KS3_2"/>
    <property type="match status" value="1"/>
</dbReference>
<reference evidence="4" key="1">
    <citation type="submission" date="2020-01" db="EMBL/GenBank/DDBJ databases">
        <title>Insect and environment-associated Actinomycetes.</title>
        <authorList>
            <person name="Currrie C."/>
            <person name="Chevrette M."/>
            <person name="Carlson C."/>
            <person name="Stubbendieck R."/>
            <person name="Wendt-Pienkowski E."/>
        </authorList>
    </citation>
    <scope>NUCLEOTIDE SEQUENCE</scope>
    <source>
        <strain evidence="4">SID7499</strain>
    </source>
</reference>
<comment type="caution">
    <text evidence="4">The sequence shown here is derived from an EMBL/GenBank/DDBJ whole genome shotgun (WGS) entry which is preliminary data.</text>
</comment>
<dbReference type="PANTHER" id="PTHR43775">
    <property type="entry name" value="FATTY ACID SYNTHASE"/>
    <property type="match status" value="1"/>
</dbReference>
<dbReference type="Gene3D" id="3.40.47.10">
    <property type="match status" value="1"/>
</dbReference>
<dbReference type="InterPro" id="IPR020841">
    <property type="entry name" value="PKS_Beta-ketoAc_synthase_dom"/>
</dbReference>
<dbReference type="EMBL" id="JAAGMN010007778">
    <property type="protein sequence ID" value="NEE19183.1"/>
    <property type="molecule type" value="Genomic_DNA"/>
</dbReference>
<protein>
    <recommendedName>
        <fullName evidence="3">Ketosynthase family 3 (KS3) domain-containing protein</fullName>
    </recommendedName>
</protein>
<feature type="domain" description="Ketosynthase family 3 (KS3)" evidence="3">
    <location>
        <begin position="1"/>
        <end position="99"/>
    </location>
</feature>
<evidence type="ECO:0000256" key="2">
    <source>
        <dbReference type="ARBA" id="ARBA00022553"/>
    </source>
</evidence>
<keyword evidence="2" id="KW-0597">Phosphoprotein</keyword>
<name>A0A6G3XNC6_9ACTN</name>
<evidence type="ECO:0000256" key="1">
    <source>
        <dbReference type="ARBA" id="ARBA00022450"/>
    </source>
</evidence>
<dbReference type="GO" id="GO:0006633">
    <property type="term" value="P:fatty acid biosynthetic process"/>
    <property type="evidence" value="ECO:0007669"/>
    <property type="project" value="TreeGrafter"/>
</dbReference>
<feature type="non-terminal residue" evidence="4">
    <location>
        <position position="1"/>
    </location>
</feature>
<proteinExistence type="predicted"/>
<dbReference type="InterPro" id="IPR014030">
    <property type="entry name" value="Ketoacyl_synth_N"/>
</dbReference>
<dbReference type="GO" id="GO:0004312">
    <property type="term" value="F:fatty acid synthase activity"/>
    <property type="evidence" value="ECO:0007669"/>
    <property type="project" value="TreeGrafter"/>
</dbReference>
<dbReference type="GO" id="GO:0005886">
    <property type="term" value="C:plasma membrane"/>
    <property type="evidence" value="ECO:0007669"/>
    <property type="project" value="TreeGrafter"/>
</dbReference>
<accession>A0A6G3XNC6</accession>
<organism evidence="4">
    <name type="scientific">Streptomyces sp. SID7499</name>
    <dbReference type="NCBI Taxonomy" id="2706086"/>
    <lineage>
        <taxon>Bacteria</taxon>
        <taxon>Bacillati</taxon>
        <taxon>Actinomycetota</taxon>
        <taxon>Actinomycetes</taxon>
        <taxon>Kitasatosporales</taxon>
        <taxon>Streptomycetaceae</taxon>
        <taxon>Streptomyces</taxon>
    </lineage>
</organism>
<feature type="non-terminal residue" evidence="4">
    <location>
        <position position="99"/>
    </location>
</feature>
<dbReference type="InterPro" id="IPR050091">
    <property type="entry name" value="PKS_NRPS_Biosynth_Enz"/>
</dbReference>
<sequence length="99" mass="10283">PTGTAYSIIANRISYQFDLQGPSITNDTACSSSLVAVYEAVRALGHGECNLALAGGVNLIWSPKHFVAFSQASMLSRTGRASAFDQAADGYVRGEGGAV</sequence>
<dbReference type="Pfam" id="PF00109">
    <property type="entry name" value="ketoacyl-synt"/>
    <property type="match status" value="1"/>
</dbReference>
<dbReference type="SUPFAM" id="SSF53901">
    <property type="entry name" value="Thiolase-like"/>
    <property type="match status" value="1"/>
</dbReference>
<dbReference type="PANTHER" id="PTHR43775:SF37">
    <property type="entry name" value="SI:DKEY-61P9.11"/>
    <property type="match status" value="1"/>
</dbReference>
<evidence type="ECO:0000313" key="4">
    <source>
        <dbReference type="EMBL" id="NEE19183.1"/>
    </source>
</evidence>
<keyword evidence="1" id="KW-0596">Phosphopantetheine</keyword>
<dbReference type="AlphaFoldDB" id="A0A6G3XNC6"/>
<dbReference type="GO" id="GO:0071770">
    <property type="term" value="P:DIM/DIP cell wall layer assembly"/>
    <property type="evidence" value="ECO:0007669"/>
    <property type="project" value="TreeGrafter"/>
</dbReference>
<gene>
    <name evidence="4" type="ORF">G3M58_73550</name>
</gene>
<evidence type="ECO:0000259" key="3">
    <source>
        <dbReference type="PROSITE" id="PS52004"/>
    </source>
</evidence>
<dbReference type="InterPro" id="IPR016039">
    <property type="entry name" value="Thiolase-like"/>
</dbReference>
<dbReference type="GO" id="GO:0005737">
    <property type="term" value="C:cytoplasm"/>
    <property type="evidence" value="ECO:0007669"/>
    <property type="project" value="TreeGrafter"/>
</dbReference>